<keyword evidence="3" id="KW-0378">Hydrolase</keyword>
<dbReference type="PANTHER" id="PTHR37423">
    <property type="entry name" value="SOLUBLE LYTIC MUREIN TRANSGLYCOSYLASE-RELATED"/>
    <property type="match status" value="1"/>
</dbReference>
<dbReference type="RefSeq" id="WP_209795620.1">
    <property type="nucleotide sequence ID" value="NZ_JAGGJZ010000001.1"/>
</dbReference>
<proteinExistence type="predicted"/>
<evidence type="ECO:0000313" key="3">
    <source>
        <dbReference type="EMBL" id="MBP1888903.1"/>
    </source>
</evidence>
<dbReference type="GO" id="GO:0016798">
    <property type="term" value="F:hydrolase activity, acting on glycosyl bonds"/>
    <property type="evidence" value="ECO:0007669"/>
    <property type="project" value="UniProtKB-KW"/>
</dbReference>
<evidence type="ECO:0000259" key="2">
    <source>
        <dbReference type="Pfam" id="PF01464"/>
    </source>
</evidence>
<reference evidence="3 4" key="1">
    <citation type="submission" date="2021-03" db="EMBL/GenBank/DDBJ databases">
        <title>Genomic Encyclopedia of Type Strains, Phase IV (KMG-IV): sequencing the most valuable type-strain genomes for metagenomic binning, comparative biology and taxonomic classification.</title>
        <authorList>
            <person name="Goeker M."/>
        </authorList>
    </citation>
    <scope>NUCLEOTIDE SEQUENCE [LARGE SCALE GENOMIC DNA]</scope>
    <source>
        <strain evidence="3 4">DSM 3984</strain>
    </source>
</reference>
<dbReference type="InterPro" id="IPR008258">
    <property type="entry name" value="Transglycosylase_SLT_dom_1"/>
</dbReference>
<feature type="transmembrane region" description="Helical" evidence="1">
    <location>
        <begin position="6"/>
        <end position="24"/>
    </location>
</feature>
<keyword evidence="4" id="KW-1185">Reference proteome</keyword>
<gene>
    <name evidence="3" type="ORF">J2Z53_000482</name>
</gene>
<dbReference type="Proteomes" id="UP000783390">
    <property type="component" value="Unassembled WGS sequence"/>
</dbReference>
<comment type="caution">
    <text evidence="3">The sequence shown here is derived from an EMBL/GenBank/DDBJ whole genome shotgun (WGS) entry which is preliminary data.</text>
</comment>
<name>A0ABS4EY24_9CLOT</name>
<accession>A0ABS4EY24</accession>
<dbReference type="SUPFAM" id="SSF53955">
    <property type="entry name" value="Lysozyme-like"/>
    <property type="match status" value="1"/>
</dbReference>
<dbReference type="Gene3D" id="1.10.530.10">
    <property type="match status" value="1"/>
</dbReference>
<dbReference type="Pfam" id="PF01464">
    <property type="entry name" value="SLT"/>
    <property type="match status" value="1"/>
</dbReference>
<organism evidence="3 4">
    <name type="scientific">Clostridium moniliforme</name>
    <dbReference type="NCBI Taxonomy" id="39489"/>
    <lineage>
        <taxon>Bacteria</taxon>
        <taxon>Bacillati</taxon>
        <taxon>Bacillota</taxon>
        <taxon>Clostridia</taxon>
        <taxon>Eubacteriales</taxon>
        <taxon>Clostridiaceae</taxon>
        <taxon>Clostridium</taxon>
    </lineage>
</organism>
<keyword evidence="3" id="KW-0326">Glycosidase</keyword>
<dbReference type="EMBL" id="JAGGJZ010000001">
    <property type="protein sequence ID" value="MBP1888903.1"/>
    <property type="molecule type" value="Genomic_DNA"/>
</dbReference>
<evidence type="ECO:0000256" key="1">
    <source>
        <dbReference type="SAM" id="Phobius"/>
    </source>
</evidence>
<keyword evidence="1" id="KW-0472">Membrane</keyword>
<dbReference type="InterPro" id="IPR023346">
    <property type="entry name" value="Lysozyme-like_dom_sf"/>
</dbReference>
<keyword evidence="1" id="KW-1133">Transmembrane helix</keyword>
<feature type="domain" description="Transglycosylase SLT" evidence="2">
    <location>
        <begin position="36"/>
        <end position="148"/>
    </location>
</feature>
<evidence type="ECO:0000313" key="4">
    <source>
        <dbReference type="Proteomes" id="UP000783390"/>
    </source>
</evidence>
<dbReference type="EC" id="3.2.1.-" evidence="3"/>
<dbReference type="PANTHER" id="PTHR37423:SF2">
    <property type="entry name" value="MEMBRANE-BOUND LYTIC MUREIN TRANSGLYCOSYLASE C"/>
    <property type="match status" value="1"/>
</dbReference>
<dbReference type="CDD" id="cd16896">
    <property type="entry name" value="LT_Slt70-like"/>
    <property type="match status" value="1"/>
</dbReference>
<protein>
    <submittedName>
        <fullName evidence="3">Soluble lytic murein transglycosylase</fullName>
        <ecNumber evidence="3">3.2.1.-</ecNumber>
    </submittedName>
</protein>
<sequence>MKFKKIIICLMVIVIAFLGIKVGLKKYVFPYKHKNIINEYSKKYNLDPLFVLSIIKAESKFNSNAHSHKDAVGLMQITGETGKWIAGEMGIKNYSTNMLYNEEINIKMGCWYLNNLYKEFKDKDLVISAYNAGRGNVNKWLNDQNYSKDGKAIHYIPFPETKNYVEKVNIYYKIYKYLYN</sequence>
<keyword evidence="1" id="KW-0812">Transmembrane</keyword>